<dbReference type="Gene3D" id="3.90.180.10">
    <property type="entry name" value="Medium-chain alcohol dehydrogenases, catalytic domain"/>
    <property type="match status" value="1"/>
</dbReference>
<protein>
    <recommendedName>
        <fullName evidence="3">Alcohol dehydrogenase-like N-terminal domain-containing protein</fullName>
    </recommendedName>
</protein>
<dbReference type="GO" id="GO:0005829">
    <property type="term" value="C:cytosol"/>
    <property type="evidence" value="ECO:0007669"/>
    <property type="project" value="TreeGrafter"/>
</dbReference>
<feature type="non-terminal residue" evidence="4">
    <location>
        <position position="101"/>
    </location>
</feature>
<dbReference type="GO" id="GO:0035925">
    <property type="term" value="F:mRNA 3'-UTR AU-rich region binding"/>
    <property type="evidence" value="ECO:0007669"/>
    <property type="project" value="TreeGrafter"/>
</dbReference>
<sequence>MKAIKFHKPGGPEVMQYEEFNLEAPEAGHVRLRHTAIGLNFIDTYHRSGAYPVPLPSGIGLEAAGVVEAIGDGVTHLKEGDRVAYGAGPIGAYSQARNMPA</sequence>
<dbReference type="AlphaFoldDB" id="X0WHZ5"/>
<dbReference type="PANTHER" id="PTHR48106:SF13">
    <property type="entry name" value="QUINONE OXIDOREDUCTASE-RELATED"/>
    <property type="match status" value="1"/>
</dbReference>
<keyword evidence="1" id="KW-0521">NADP</keyword>
<evidence type="ECO:0000256" key="2">
    <source>
        <dbReference type="ARBA" id="ARBA00023002"/>
    </source>
</evidence>
<keyword evidence="2" id="KW-0560">Oxidoreductase</keyword>
<organism evidence="4">
    <name type="scientific">marine sediment metagenome</name>
    <dbReference type="NCBI Taxonomy" id="412755"/>
    <lineage>
        <taxon>unclassified sequences</taxon>
        <taxon>metagenomes</taxon>
        <taxon>ecological metagenomes</taxon>
    </lineage>
</organism>
<dbReference type="EMBL" id="BARS01034603">
    <property type="protein sequence ID" value="GAG24123.1"/>
    <property type="molecule type" value="Genomic_DNA"/>
</dbReference>
<evidence type="ECO:0000313" key="4">
    <source>
        <dbReference type="EMBL" id="GAG24123.1"/>
    </source>
</evidence>
<dbReference type="InterPro" id="IPR011032">
    <property type="entry name" value="GroES-like_sf"/>
</dbReference>
<dbReference type="GO" id="GO:0070402">
    <property type="term" value="F:NADPH binding"/>
    <property type="evidence" value="ECO:0007669"/>
    <property type="project" value="TreeGrafter"/>
</dbReference>
<evidence type="ECO:0000256" key="1">
    <source>
        <dbReference type="ARBA" id="ARBA00022857"/>
    </source>
</evidence>
<dbReference type="InterPro" id="IPR013154">
    <property type="entry name" value="ADH-like_N"/>
</dbReference>
<dbReference type="PANTHER" id="PTHR48106">
    <property type="entry name" value="QUINONE OXIDOREDUCTASE PIG3-RELATED"/>
    <property type="match status" value="1"/>
</dbReference>
<accession>X0WHZ5</accession>
<name>X0WHZ5_9ZZZZ</name>
<dbReference type="Pfam" id="PF08240">
    <property type="entry name" value="ADH_N"/>
    <property type="match status" value="1"/>
</dbReference>
<dbReference type="GO" id="GO:0003960">
    <property type="term" value="F:quinone reductase (NADPH) activity"/>
    <property type="evidence" value="ECO:0007669"/>
    <property type="project" value="TreeGrafter"/>
</dbReference>
<proteinExistence type="predicted"/>
<gene>
    <name evidence="4" type="ORF">S01H1_53434</name>
</gene>
<comment type="caution">
    <text evidence="4">The sequence shown here is derived from an EMBL/GenBank/DDBJ whole genome shotgun (WGS) entry which is preliminary data.</text>
</comment>
<feature type="domain" description="Alcohol dehydrogenase-like N-terminal" evidence="3">
    <location>
        <begin position="27"/>
        <end position="85"/>
    </location>
</feature>
<reference evidence="4" key="1">
    <citation type="journal article" date="2014" name="Front. Microbiol.">
        <title>High frequency of phylogenetically diverse reductive dehalogenase-homologous genes in deep subseafloor sedimentary metagenomes.</title>
        <authorList>
            <person name="Kawai M."/>
            <person name="Futagami T."/>
            <person name="Toyoda A."/>
            <person name="Takaki Y."/>
            <person name="Nishi S."/>
            <person name="Hori S."/>
            <person name="Arai W."/>
            <person name="Tsubouchi T."/>
            <person name="Morono Y."/>
            <person name="Uchiyama I."/>
            <person name="Ito T."/>
            <person name="Fujiyama A."/>
            <person name="Inagaki F."/>
            <person name="Takami H."/>
        </authorList>
    </citation>
    <scope>NUCLEOTIDE SEQUENCE</scope>
    <source>
        <strain evidence="4">Expedition CK06-06</strain>
    </source>
</reference>
<dbReference type="SUPFAM" id="SSF50129">
    <property type="entry name" value="GroES-like"/>
    <property type="match status" value="1"/>
</dbReference>
<evidence type="ECO:0000259" key="3">
    <source>
        <dbReference type="Pfam" id="PF08240"/>
    </source>
</evidence>